<comment type="caution">
    <text evidence="12">The sequence shown here is derived from an EMBL/GenBank/DDBJ whole genome shotgun (WGS) entry which is preliminary data.</text>
</comment>
<feature type="region of interest" description="Disordered" evidence="10">
    <location>
        <begin position="52"/>
        <end position="85"/>
    </location>
</feature>
<evidence type="ECO:0000313" key="12">
    <source>
        <dbReference type="EMBL" id="OWF55895.1"/>
    </source>
</evidence>
<comment type="subcellular location">
    <subcellularLocation>
        <location evidence="1">Nucleus</location>
    </subcellularLocation>
</comment>
<evidence type="ECO:0000256" key="10">
    <source>
        <dbReference type="SAM" id="MobiDB-lite"/>
    </source>
</evidence>
<protein>
    <submittedName>
        <fullName evidence="12">Zinc finger and SCAN domain-containing protein 22</fullName>
    </submittedName>
</protein>
<feature type="region of interest" description="Disordered" evidence="10">
    <location>
        <begin position="532"/>
        <end position="552"/>
    </location>
</feature>
<dbReference type="FunFam" id="3.30.160.60:FF:000395">
    <property type="entry name" value="zinc finger protein 513"/>
    <property type="match status" value="1"/>
</dbReference>
<dbReference type="FunFam" id="3.30.160.60:FF:001498">
    <property type="entry name" value="Zinc finger protein 404"/>
    <property type="match status" value="1"/>
</dbReference>
<feature type="compositionally biased region" description="Low complexity" evidence="10">
    <location>
        <begin position="196"/>
        <end position="212"/>
    </location>
</feature>
<reference evidence="12 13" key="1">
    <citation type="journal article" date="2017" name="Nat. Ecol. Evol.">
        <title>Scallop genome provides insights into evolution of bilaterian karyotype and development.</title>
        <authorList>
            <person name="Wang S."/>
            <person name="Zhang J."/>
            <person name="Jiao W."/>
            <person name="Li J."/>
            <person name="Xun X."/>
            <person name="Sun Y."/>
            <person name="Guo X."/>
            <person name="Huan P."/>
            <person name="Dong B."/>
            <person name="Zhang L."/>
            <person name="Hu X."/>
            <person name="Sun X."/>
            <person name="Wang J."/>
            <person name="Zhao C."/>
            <person name="Wang Y."/>
            <person name="Wang D."/>
            <person name="Huang X."/>
            <person name="Wang R."/>
            <person name="Lv J."/>
            <person name="Li Y."/>
            <person name="Zhang Z."/>
            <person name="Liu B."/>
            <person name="Lu W."/>
            <person name="Hui Y."/>
            <person name="Liang J."/>
            <person name="Zhou Z."/>
            <person name="Hou R."/>
            <person name="Li X."/>
            <person name="Liu Y."/>
            <person name="Li H."/>
            <person name="Ning X."/>
            <person name="Lin Y."/>
            <person name="Zhao L."/>
            <person name="Xing Q."/>
            <person name="Dou J."/>
            <person name="Li Y."/>
            <person name="Mao J."/>
            <person name="Guo H."/>
            <person name="Dou H."/>
            <person name="Li T."/>
            <person name="Mu C."/>
            <person name="Jiang W."/>
            <person name="Fu Q."/>
            <person name="Fu X."/>
            <person name="Miao Y."/>
            <person name="Liu J."/>
            <person name="Yu Q."/>
            <person name="Li R."/>
            <person name="Liao H."/>
            <person name="Li X."/>
            <person name="Kong Y."/>
            <person name="Jiang Z."/>
            <person name="Chourrout D."/>
            <person name="Li R."/>
            <person name="Bao Z."/>
        </authorList>
    </citation>
    <scope>NUCLEOTIDE SEQUENCE [LARGE SCALE GENOMIC DNA]</scope>
    <source>
        <strain evidence="12 13">PY_sf001</strain>
    </source>
</reference>
<dbReference type="GO" id="GO:0005634">
    <property type="term" value="C:nucleus"/>
    <property type="evidence" value="ECO:0007669"/>
    <property type="project" value="UniProtKB-SubCell"/>
</dbReference>
<feature type="compositionally biased region" description="Low complexity" evidence="10">
    <location>
        <begin position="700"/>
        <end position="710"/>
    </location>
</feature>
<evidence type="ECO:0000256" key="5">
    <source>
        <dbReference type="ARBA" id="ARBA00022833"/>
    </source>
</evidence>
<name>A0A210R4L5_MIZYE</name>
<dbReference type="SMART" id="SM00355">
    <property type="entry name" value="ZnF_C2H2"/>
    <property type="match status" value="4"/>
</dbReference>
<dbReference type="AlphaFoldDB" id="A0A210R4L5"/>
<feature type="compositionally biased region" description="Basic and acidic residues" evidence="10">
    <location>
        <begin position="185"/>
        <end position="195"/>
    </location>
</feature>
<proteinExistence type="predicted"/>
<evidence type="ECO:0000256" key="6">
    <source>
        <dbReference type="ARBA" id="ARBA00023015"/>
    </source>
</evidence>
<evidence type="ECO:0000256" key="2">
    <source>
        <dbReference type="ARBA" id="ARBA00022723"/>
    </source>
</evidence>
<dbReference type="PROSITE" id="PS00028">
    <property type="entry name" value="ZINC_FINGER_C2H2_1"/>
    <property type="match status" value="3"/>
</dbReference>
<feature type="domain" description="C2H2-type" evidence="11">
    <location>
        <begin position="599"/>
        <end position="626"/>
    </location>
</feature>
<dbReference type="GO" id="GO:0010468">
    <property type="term" value="P:regulation of gene expression"/>
    <property type="evidence" value="ECO:0007669"/>
    <property type="project" value="TreeGrafter"/>
</dbReference>
<dbReference type="OrthoDB" id="10018191at2759"/>
<keyword evidence="13" id="KW-1185">Reference proteome</keyword>
<evidence type="ECO:0000256" key="4">
    <source>
        <dbReference type="ARBA" id="ARBA00022771"/>
    </source>
</evidence>
<feature type="domain" description="C2H2-type" evidence="11">
    <location>
        <begin position="562"/>
        <end position="589"/>
    </location>
</feature>
<dbReference type="PROSITE" id="PS50157">
    <property type="entry name" value="ZINC_FINGER_C2H2_2"/>
    <property type="match status" value="4"/>
</dbReference>
<dbReference type="PANTHER" id="PTHR16515">
    <property type="entry name" value="PR DOMAIN ZINC FINGER PROTEIN"/>
    <property type="match status" value="1"/>
</dbReference>
<feature type="region of interest" description="Disordered" evidence="10">
    <location>
        <begin position="297"/>
        <end position="420"/>
    </location>
</feature>
<feature type="compositionally biased region" description="Basic residues" evidence="10">
    <location>
        <begin position="675"/>
        <end position="686"/>
    </location>
</feature>
<evidence type="ECO:0000256" key="9">
    <source>
        <dbReference type="PROSITE-ProRule" id="PRU00042"/>
    </source>
</evidence>
<sequence length="970" mass="107563">MRSLNDHDEMAVGNPVPPSTVATLDKVAMMLSSGTGPNNGDEPRRPLIKQEAVDVEDNSSRSGQYLGINPISGELPKQHSDPGLRTAREGSFEAETSHWSYFQRKEYETFREQKSVIERYNVETYSSQWQANVDHKTVLRMPHNVSAPSLLLQTQEERRYEYRKKMFEKETTNVSHPVFSQIRPQHSEESFRGHYSDISGSEDSPSSREASPYTKDFASHCVQGDTGSYDEIPREEKRIIHQPTSIVITSDDDCVTTVKSDADLSPLTEEGRARSKHLYPGNFKKFLHARYLKSQIHSGSSSSTDTSLDHSQDRSDTSLGTASPDLQSFETSLEVPETAVSPSLSFEAKSPEVTSETSDDGDVFMGPSGKQPSTQKRTKPQSLPQGGSGEPLDLTNTPSFRGPIPTPRIFPPDSGLSTSDPDLMSPSAAKQQFSPYVHRSSGVLTPHYISSAQSSPLCSVPEGGHVFNFNLPSPFEGFYSDPELLSPSPMSPGLHFAFPPRATMVTSMSELTRLAVSPRAYYPNQPLKVPSQKLSTSPVGKMEVNESQSLEGRRTVSDSDAYLCPVCTQVFPSYDNLAKHMAKHLPTETVRQADNNKVHYCKVCNRCFSRSDMLTRHMRLHTGLKPYECTDCGQVFSRSDHLNTHKRTHTGEKPYRCPQCPYAACRRDMITRHMRTHAKRSAKRGKYLSVPEREGDVRKSSVSSTDTTDSQEQSMRTYSASSADSLDLDSTGSKLSVSRGDSGERFSVSRGDSGEWSPYPISRGDSGERFSISRGDSGDRQLPVSRGDSSERVFPGYSERSFSVSPSEGGEKSFPVSRGDSGDLQFPISRGDSGDMDSKGRPWTNTSTDSTVFEDISQGLEKSHKLKLLHLHREAATIDPNYGYRKMRNWSTASFESIDSEDGKSRPESFAEDTLFEYEHTGEMGRYGDSPSAAMERLQKCRISTDASIDQHQLPTSDREGNGGSKDQGM</sequence>
<feature type="compositionally biased region" description="Low complexity" evidence="10">
    <location>
        <begin position="297"/>
        <end position="306"/>
    </location>
</feature>
<keyword evidence="2" id="KW-0479">Metal-binding</keyword>
<dbReference type="EMBL" id="NEDP02000458">
    <property type="protein sequence ID" value="OWF55895.1"/>
    <property type="molecule type" value="Genomic_DNA"/>
</dbReference>
<evidence type="ECO:0000259" key="11">
    <source>
        <dbReference type="PROSITE" id="PS50157"/>
    </source>
</evidence>
<dbReference type="PANTHER" id="PTHR16515:SF49">
    <property type="entry name" value="GASTRULA ZINC FINGER PROTEIN XLCGF49.1-LIKE-RELATED"/>
    <property type="match status" value="1"/>
</dbReference>
<keyword evidence="6" id="KW-0805">Transcription regulation</keyword>
<keyword evidence="5" id="KW-0862">Zinc</keyword>
<feature type="compositionally biased region" description="Polar residues" evidence="10">
    <location>
        <begin position="945"/>
        <end position="956"/>
    </location>
</feature>
<feature type="region of interest" description="Disordered" evidence="10">
    <location>
        <begin position="675"/>
        <end position="849"/>
    </location>
</feature>
<evidence type="ECO:0000256" key="8">
    <source>
        <dbReference type="ARBA" id="ARBA00023242"/>
    </source>
</evidence>
<dbReference type="InterPro" id="IPR036236">
    <property type="entry name" value="Znf_C2H2_sf"/>
</dbReference>
<evidence type="ECO:0000256" key="7">
    <source>
        <dbReference type="ARBA" id="ARBA00023163"/>
    </source>
</evidence>
<feature type="domain" description="C2H2-type" evidence="11">
    <location>
        <begin position="627"/>
        <end position="654"/>
    </location>
</feature>
<feature type="region of interest" description="Disordered" evidence="10">
    <location>
        <begin position="941"/>
        <end position="970"/>
    </location>
</feature>
<feature type="compositionally biased region" description="Polar residues" evidence="10">
    <location>
        <begin position="370"/>
        <end position="385"/>
    </location>
</feature>
<keyword evidence="7" id="KW-0804">Transcription</keyword>
<feature type="compositionally biased region" description="Basic and acidic residues" evidence="10">
    <location>
        <begin position="76"/>
        <end position="85"/>
    </location>
</feature>
<evidence type="ECO:0000256" key="1">
    <source>
        <dbReference type="ARBA" id="ARBA00004123"/>
    </source>
</evidence>
<evidence type="ECO:0000313" key="13">
    <source>
        <dbReference type="Proteomes" id="UP000242188"/>
    </source>
</evidence>
<feature type="compositionally biased region" description="Low complexity" evidence="10">
    <location>
        <begin position="719"/>
        <end position="730"/>
    </location>
</feature>
<dbReference type="Gene3D" id="3.30.160.60">
    <property type="entry name" value="Classic Zinc Finger"/>
    <property type="match status" value="3"/>
</dbReference>
<dbReference type="Pfam" id="PF00096">
    <property type="entry name" value="zf-C2H2"/>
    <property type="match status" value="3"/>
</dbReference>
<gene>
    <name evidence="12" type="ORF">KP79_PYT00172</name>
</gene>
<dbReference type="InterPro" id="IPR013087">
    <property type="entry name" value="Znf_C2H2_type"/>
</dbReference>
<dbReference type="GO" id="GO:0008270">
    <property type="term" value="F:zinc ion binding"/>
    <property type="evidence" value="ECO:0007669"/>
    <property type="project" value="UniProtKB-KW"/>
</dbReference>
<dbReference type="InterPro" id="IPR050331">
    <property type="entry name" value="Zinc_finger"/>
</dbReference>
<keyword evidence="3" id="KW-0677">Repeat</keyword>
<keyword evidence="8" id="KW-0539">Nucleus</keyword>
<organism evidence="12 13">
    <name type="scientific">Mizuhopecten yessoensis</name>
    <name type="common">Japanese scallop</name>
    <name type="synonym">Patinopecten yessoensis</name>
    <dbReference type="NCBI Taxonomy" id="6573"/>
    <lineage>
        <taxon>Eukaryota</taxon>
        <taxon>Metazoa</taxon>
        <taxon>Spiralia</taxon>
        <taxon>Lophotrochozoa</taxon>
        <taxon>Mollusca</taxon>
        <taxon>Bivalvia</taxon>
        <taxon>Autobranchia</taxon>
        <taxon>Pteriomorphia</taxon>
        <taxon>Pectinida</taxon>
        <taxon>Pectinoidea</taxon>
        <taxon>Pectinidae</taxon>
        <taxon>Mizuhopecten</taxon>
    </lineage>
</organism>
<feature type="compositionally biased region" description="Basic and acidic residues" evidence="10">
    <location>
        <begin position="307"/>
        <end position="316"/>
    </location>
</feature>
<accession>A0A210R4L5</accession>
<dbReference type="Pfam" id="PF13912">
    <property type="entry name" value="zf-C2H2_6"/>
    <property type="match status" value="1"/>
</dbReference>
<feature type="region of interest" description="Disordered" evidence="10">
    <location>
        <begin position="175"/>
        <end position="234"/>
    </location>
</feature>
<dbReference type="SUPFAM" id="SSF57667">
    <property type="entry name" value="beta-beta-alpha zinc fingers"/>
    <property type="match status" value="3"/>
</dbReference>
<keyword evidence="4 9" id="KW-0863">Zinc-finger</keyword>
<feature type="domain" description="C2H2-type" evidence="11">
    <location>
        <begin position="655"/>
        <end position="682"/>
    </location>
</feature>
<evidence type="ECO:0000256" key="3">
    <source>
        <dbReference type="ARBA" id="ARBA00022737"/>
    </source>
</evidence>
<feature type="compositionally biased region" description="Polar residues" evidence="10">
    <location>
        <begin position="317"/>
        <end position="331"/>
    </location>
</feature>
<dbReference type="Proteomes" id="UP000242188">
    <property type="component" value="Unassembled WGS sequence"/>
</dbReference>